<protein>
    <recommendedName>
        <fullName evidence="3">Integrase catalytic domain-containing protein</fullName>
    </recommendedName>
</protein>
<dbReference type="GO" id="GO:0008270">
    <property type="term" value="F:zinc ion binding"/>
    <property type="evidence" value="ECO:0007669"/>
    <property type="project" value="InterPro"/>
</dbReference>
<accession>A0A9R1XTM3</accession>
<dbReference type="Gene3D" id="4.10.60.10">
    <property type="entry name" value="Zinc finger, CCHC-type"/>
    <property type="match status" value="1"/>
</dbReference>
<dbReference type="Proteomes" id="UP000235145">
    <property type="component" value="Unassembled WGS sequence"/>
</dbReference>
<dbReference type="EMBL" id="NBSK02000001">
    <property type="protein sequence ID" value="KAJ0225396.1"/>
    <property type="molecule type" value="Genomic_DNA"/>
</dbReference>
<dbReference type="Pfam" id="PF25597">
    <property type="entry name" value="SH3_retrovirus"/>
    <property type="match status" value="1"/>
</dbReference>
<dbReference type="Pfam" id="PF22936">
    <property type="entry name" value="Pol_BBD"/>
    <property type="match status" value="1"/>
</dbReference>
<evidence type="ECO:0000256" key="2">
    <source>
        <dbReference type="SAM" id="MobiDB-lite"/>
    </source>
</evidence>
<comment type="caution">
    <text evidence="4">The sequence shown here is derived from an EMBL/GenBank/DDBJ whole genome shotgun (WGS) entry which is preliminary data.</text>
</comment>
<evidence type="ECO:0000256" key="1">
    <source>
        <dbReference type="ARBA" id="ARBA00022670"/>
    </source>
</evidence>
<dbReference type="InterPro" id="IPR001584">
    <property type="entry name" value="Integrase_cat-core"/>
</dbReference>
<feature type="region of interest" description="Disordered" evidence="2">
    <location>
        <begin position="252"/>
        <end position="312"/>
    </location>
</feature>
<keyword evidence="1" id="KW-0378">Hydrolase</keyword>
<feature type="compositionally biased region" description="Polar residues" evidence="2">
    <location>
        <begin position="638"/>
        <end position="649"/>
    </location>
</feature>
<name>A0A9R1XTM3_LACSA</name>
<dbReference type="InterPro" id="IPR054722">
    <property type="entry name" value="PolX-like_BBD"/>
</dbReference>
<dbReference type="GO" id="GO:0003676">
    <property type="term" value="F:nucleic acid binding"/>
    <property type="evidence" value="ECO:0007669"/>
    <property type="project" value="InterPro"/>
</dbReference>
<dbReference type="GO" id="GO:0008233">
    <property type="term" value="F:peptidase activity"/>
    <property type="evidence" value="ECO:0007669"/>
    <property type="project" value="UniProtKB-KW"/>
</dbReference>
<dbReference type="InterPro" id="IPR036875">
    <property type="entry name" value="Znf_CCHC_sf"/>
</dbReference>
<dbReference type="PROSITE" id="PS50994">
    <property type="entry name" value="INTEGRASE"/>
    <property type="match status" value="1"/>
</dbReference>
<gene>
    <name evidence="4" type="ORF">LSAT_V11C100018330</name>
</gene>
<dbReference type="PANTHER" id="PTHR42648">
    <property type="entry name" value="TRANSPOSASE, PUTATIVE-RELATED"/>
    <property type="match status" value="1"/>
</dbReference>
<dbReference type="Pfam" id="PF14223">
    <property type="entry name" value="Retrotran_gag_2"/>
    <property type="match status" value="1"/>
</dbReference>
<proteinExistence type="predicted"/>
<organism evidence="4 5">
    <name type="scientific">Lactuca sativa</name>
    <name type="common">Garden lettuce</name>
    <dbReference type="NCBI Taxonomy" id="4236"/>
    <lineage>
        <taxon>Eukaryota</taxon>
        <taxon>Viridiplantae</taxon>
        <taxon>Streptophyta</taxon>
        <taxon>Embryophyta</taxon>
        <taxon>Tracheophyta</taxon>
        <taxon>Spermatophyta</taxon>
        <taxon>Magnoliopsida</taxon>
        <taxon>eudicotyledons</taxon>
        <taxon>Gunneridae</taxon>
        <taxon>Pentapetalae</taxon>
        <taxon>asterids</taxon>
        <taxon>campanulids</taxon>
        <taxon>Asterales</taxon>
        <taxon>Asteraceae</taxon>
        <taxon>Cichorioideae</taxon>
        <taxon>Cichorieae</taxon>
        <taxon>Lactucinae</taxon>
        <taxon>Lactuca</taxon>
    </lineage>
</organism>
<evidence type="ECO:0000313" key="5">
    <source>
        <dbReference type="Proteomes" id="UP000235145"/>
    </source>
</evidence>
<feature type="compositionally biased region" description="Gly residues" evidence="2">
    <location>
        <begin position="277"/>
        <end position="298"/>
    </location>
</feature>
<reference evidence="4 5" key="1">
    <citation type="journal article" date="2017" name="Nat. Commun.">
        <title>Genome assembly with in vitro proximity ligation data and whole-genome triplication in lettuce.</title>
        <authorList>
            <person name="Reyes-Chin-Wo S."/>
            <person name="Wang Z."/>
            <person name="Yang X."/>
            <person name="Kozik A."/>
            <person name="Arikit S."/>
            <person name="Song C."/>
            <person name="Xia L."/>
            <person name="Froenicke L."/>
            <person name="Lavelle D.O."/>
            <person name="Truco M.J."/>
            <person name="Xia R."/>
            <person name="Zhu S."/>
            <person name="Xu C."/>
            <person name="Xu H."/>
            <person name="Xu X."/>
            <person name="Cox K."/>
            <person name="Korf I."/>
            <person name="Meyers B.C."/>
            <person name="Michelmore R.W."/>
        </authorList>
    </citation>
    <scope>NUCLEOTIDE SEQUENCE [LARGE SCALE GENOMIC DNA]</scope>
    <source>
        <strain evidence="5">cv. Salinas</strain>
        <tissue evidence="4">Seedlings</tissue>
    </source>
</reference>
<keyword evidence="5" id="KW-1185">Reference proteome</keyword>
<dbReference type="InterPro" id="IPR012337">
    <property type="entry name" value="RNaseH-like_sf"/>
</dbReference>
<evidence type="ECO:0000259" key="3">
    <source>
        <dbReference type="PROSITE" id="PS50994"/>
    </source>
</evidence>
<feature type="region of interest" description="Disordered" evidence="2">
    <location>
        <begin position="638"/>
        <end position="662"/>
    </location>
</feature>
<dbReference type="GO" id="GO:0006508">
    <property type="term" value="P:proteolysis"/>
    <property type="evidence" value="ECO:0007669"/>
    <property type="project" value="UniProtKB-KW"/>
</dbReference>
<dbReference type="AlphaFoldDB" id="A0A9R1XTM3"/>
<feature type="compositionally biased region" description="Basic and acidic residues" evidence="2">
    <location>
        <begin position="252"/>
        <end position="270"/>
    </location>
</feature>
<evidence type="ECO:0000313" key="4">
    <source>
        <dbReference type="EMBL" id="KAJ0225396.1"/>
    </source>
</evidence>
<dbReference type="PANTHER" id="PTHR42648:SF25">
    <property type="entry name" value="RNA-DIRECTED DNA POLYMERASE"/>
    <property type="match status" value="1"/>
</dbReference>
<dbReference type="Gene3D" id="3.30.420.10">
    <property type="entry name" value="Ribonuclease H-like superfamily/Ribonuclease H"/>
    <property type="match status" value="1"/>
</dbReference>
<dbReference type="GO" id="GO:0015074">
    <property type="term" value="P:DNA integration"/>
    <property type="evidence" value="ECO:0007669"/>
    <property type="project" value="InterPro"/>
</dbReference>
<sequence>MITAQSRFLGYIFKYLISMFRIQKHKPNVQKLQLSSRNSRKHYTFNRFPSQSITWCMPKYQPRTLNMGDRNERNEKDGPITLYYPMLSRSNYVAWAIKMRVFMQAQGVWDAVEPRTPNTVVEVKKDKMALAAIYQGILEDLLLSLAEKQTAKEAWTARKTMFMGAYRVKTARVQTLKAEFELLSIKETEKIDEFAVKVNNVVSNIRALGDVVEEDYVVKKLLRAVPSKFVQIASTIEQLADLDNMSVEESGLIEKKRDEDQKSSQRDKRPNASSRGQGRGSGRSGTWSGRGGRHGGGAYHNRDGGHGSSNNSDKEKIQCYNCQDFGHYIFQCQNQRRERNLEANLTQVPDNDEPALLLSSGRARVNVKGYPEPMGSISWFFSFPDSVSGASRDTPGSNVDPPVLLSAYNSEKVFHEVFLNEEKVTPKLRSEGNETSKSKVWYLDNGASNHMIGEEEKFREIDKTIKGYVRFGDGSKVRIEGKGAILFLCKNGEQRLLQEVYYIPSLCDNIISLGQLAEEGDKILMHGAFLWIHDRTGRLLMKVTRSANRLYKIALNEIEGKCLLGSEENERNDFTRVMWIHLMNTKDETLGVFKRFRALVESETCDKIKTFRVDTGEEFVSKDFGNYCEETGLNRHYTTPYTSPSQQNGVVERRNRTNNSEVQKVPKKLWGEAARHAVYVLNRVSTKALENTTPYECWTGRKQNVEHLWVFGCIAHAKVMKGHLKKLEDRSKKYVYLGTEFGSKAYRLLDPSTGKICVSKDVCFEEDKRWIWENSERFKEHLGCPLVVEGYNEEAGEQVIPQWTSSI</sequence>
<dbReference type="InterPro" id="IPR036397">
    <property type="entry name" value="RNaseH_sf"/>
</dbReference>
<dbReference type="SUPFAM" id="SSF53098">
    <property type="entry name" value="Ribonuclease H-like"/>
    <property type="match status" value="1"/>
</dbReference>
<dbReference type="SUPFAM" id="SSF57756">
    <property type="entry name" value="Retrovirus zinc finger-like domains"/>
    <property type="match status" value="1"/>
</dbReference>
<dbReference type="InterPro" id="IPR057670">
    <property type="entry name" value="SH3_retrovirus"/>
</dbReference>
<keyword evidence="1" id="KW-0645">Protease</keyword>
<dbReference type="InterPro" id="IPR039537">
    <property type="entry name" value="Retrotran_Ty1/copia-like"/>
</dbReference>
<feature type="domain" description="Integrase catalytic" evidence="3">
    <location>
        <begin position="572"/>
        <end position="702"/>
    </location>
</feature>